<evidence type="ECO:0000313" key="3">
    <source>
        <dbReference type="Proteomes" id="UP000263486"/>
    </source>
</evidence>
<evidence type="ECO:0000313" key="2">
    <source>
        <dbReference type="EMBL" id="REI42251.1"/>
    </source>
</evidence>
<accession>A0ABX9KIZ6</accession>
<protein>
    <submittedName>
        <fullName evidence="2">Uncharacterized protein</fullName>
    </submittedName>
</protein>
<evidence type="ECO:0000256" key="1">
    <source>
        <dbReference type="SAM" id="Phobius"/>
    </source>
</evidence>
<keyword evidence="1" id="KW-1133">Transmembrane helix</keyword>
<comment type="caution">
    <text evidence="2">The sequence shown here is derived from an EMBL/GenBank/DDBJ whole genome shotgun (WGS) entry which is preliminary data.</text>
</comment>
<name>A0ABX9KIZ6_9FUSO</name>
<feature type="transmembrane region" description="Helical" evidence="1">
    <location>
        <begin position="6"/>
        <end position="32"/>
    </location>
</feature>
<keyword evidence="3" id="KW-1185">Reference proteome</keyword>
<sequence>MKFENLGIILFFGVIVLGPYLTLLILLVFAGILKLNGICVHDDILKFISNITLMLFLILFLSSYLFRKSITPICPIID</sequence>
<proteinExistence type="predicted"/>
<keyword evidence="1" id="KW-0812">Transmembrane</keyword>
<reference evidence="2 3" key="1">
    <citation type="submission" date="2018-08" db="EMBL/GenBank/DDBJ databases">
        <title>Draft genome sequence of Psychrilyobacter sp. strain SD5 isolated from Black Sea water.</title>
        <authorList>
            <person name="Yadav S."/>
            <person name="Villanueva L."/>
            <person name="Damste J.S.S."/>
        </authorList>
    </citation>
    <scope>NUCLEOTIDE SEQUENCE [LARGE SCALE GENOMIC DNA]</scope>
    <source>
        <strain evidence="2 3">SD5</strain>
    </source>
</reference>
<keyword evidence="1" id="KW-0472">Membrane</keyword>
<dbReference type="EMBL" id="QUAJ01000005">
    <property type="protein sequence ID" value="REI42251.1"/>
    <property type="molecule type" value="Genomic_DNA"/>
</dbReference>
<dbReference type="RefSeq" id="WP_114641629.1">
    <property type="nucleotide sequence ID" value="NZ_JAACIO010000005.1"/>
</dbReference>
<organism evidence="2 3">
    <name type="scientific">Psychrilyobacter piezotolerans</name>
    <dbReference type="NCBI Taxonomy" id="2293438"/>
    <lineage>
        <taxon>Bacteria</taxon>
        <taxon>Fusobacteriati</taxon>
        <taxon>Fusobacteriota</taxon>
        <taxon>Fusobacteriia</taxon>
        <taxon>Fusobacteriales</taxon>
        <taxon>Fusobacteriaceae</taxon>
        <taxon>Psychrilyobacter</taxon>
    </lineage>
</organism>
<dbReference type="Proteomes" id="UP000263486">
    <property type="component" value="Unassembled WGS sequence"/>
</dbReference>
<gene>
    <name evidence="2" type="ORF">DYH56_04310</name>
</gene>
<feature type="transmembrane region" description="Helical" evidence="1">
    <location>
        <begin position="44"/>
        <end position="66"/>
    </location>
</feature>